<proteinExistence type="predicted"/>
<organism evidence="2 4">
    <name type="scientific">Paenibacillus ottowii</name>
    <dbReference type="NCBI Taxonomy" id="2315729"/>
    <lineage>
        <taxon>Bacteria</taxon>
        <taxon>Bacillati</taxon>
        <taxon>Bacillota</taxon>
        <taxon>Bacilli</taxon>
        <taxon>Bacillales</taxon>
        <taxon>Paenibacillaceae</taxon>
        <taxon>Paenibacillus</taxon>
    </lineage>
</organism>
<name>A0ABY3B7A3_9BACL</name>
<accession>A0ABY3B7A3</accession>
<evidence type="ECO:0000313" key="4">
    <source>
        <dbReference type="Proteomes" id="UP000319219"/>
    </source>
</evidence>
<dbReference type="EMBL" id="VIJZ01000002">
    <property type="protein sequence ID" value="TQS00100.1"/>
    <property type="molecule type" value="Genomic_DNA"/>
</dbReference>
<evidence type="ECO:0008006" key="5">
    <source>
        <dbReference type="Google" id="ProtNLM"/>
    </source>
</evidence>
<dbReference type="RefSeq" id="WP_142611954.1">
    <property type="nucleotide sequence ID" value="NZ_VIJZ01000002.1"/>
</dbReference>
<evidence type="ECO:0000313" key="3">
    <source>
        <dbReference type="EMBL" id="TQS00100.1"/>
    </source>
</evidence>
<evidence type="ECO:0000313" key="2">
    <source>
        <dbReference type="EMBL" id="TQS00031.1"/>
    </source>
</evidence>
<feature type="transmembrane region" description="Helical" evidence="1">
    <location>
        <begin position="83"/>
        <end position="106"/>
    </location>
</feature>
<keyword evidence="1" id="KW-0812">Transmembrane</keyword>
<keyword evidence="1" id="KW-1133">Transmembrane helix</keyword>
<keyword evidence="1" id="KW-0472">Membrane</keyword>
<protein>
    <recommendedName>
        <fullName evidence="5">DUF1129 domain-containing protein</fullName>
    </recommendedName>
</protein>
<feature type="transmembrane region" description="Helical" evidence="1">
    <location>
        <begin position="176"/>
        <end position="194"/>
    </location>
</feature>
<dbReference type="EMBL" id="VIJZ01000002">
    <property type="protein sequence ID" value="TQS00031.1"/>
    <property type="molecule type" value="Genomic_DNA"/>
</dbReference>
<reference evidence="2 4" key="1">
    <citation type="submission" date="2019-07" db="EMBL/GenBank/DDBJ databases">
        <title>Paenibacillus ottowii sp. nov. isolated from a fermentation system processing bovine manure.</title>
        <authorList>
            <person name="Velazquez L.F."/>
            <person name="Rajbanshi S."/>
            <person name="Guan S."/>
            <person name="Hinchee M."/>
            <person name="Welsh A."/>
        </authorList>
    </citation>
    <scope>NUCLEOTIDE SEQUENCE [LARGE SCALE GENOMIC DNA]</scope>
    <source>
        <strain evidence="2 4">MS2379</strain>
    </source>
</reference>
<keyword evidence="4" id="KW-1185">Reference proteome</keyword>
<evidence type="ECO:0000256" key="1">
    <source>
        <dbReference type="SAM" id="Phobius"/>
    </source>
</evidence>
<sequence length="207" mass="23841">MSKLKEDLIEKLMQISENADEYDEVGMAVIRRCKKLFTKLNSINPDDQNKLFKIKFEIDEFILILKEHKSGKVFAHGRLASKFTIVTTPYMFIILIMIYSLMYITIDNVGIDNNTEYLYIKYLVLSMLGAMFFFITTYYEKFNKSLTKLLIACFVPILFVGVLFTKKDGSIDFANAQLVVFLLGYGSNLVVLIINKATEKFKATLNI</sequence>
<feature type="transmembrane region" description="Helical" evidence="1">
    <location>
        <begin position="146"/>
        <end position="164"/>
    </location>
</feature>
<gene>
    <name evidence="2" type="ORF">FKV70_04410</name>
    <name evidence="3" type="ORF">FKV70_04785</name>
</gene>
<comment type="caution">
    <text evidence="2">The sequence shown here is derived from an EMBL/GenBank/DDBJ whole genome shotgun (WGS) entry which is preliminary data.</text>
</comment>
<dbReference type="Proteomes" id="UP000319219">
    <property type="component" value="Unassembled WGS sequence"/>
</dbReference>
<feature type="transmembrane region" description="Helical" evidence="1">
    <location>
        <begin position="118"/>
        <end position="139"/>
    </location>
</feature>